<protein>
    <submittedName>
        <fullName evidence="2">Uncharacterized protein</fullName>
    </submittedName>
</protein>
<dbReference type="AlphaFoldDB" id="A0AAV5D2G9"/>
<comment type="caution">
    <text evidence="2">The sequence shown here is derived from an EMBL/GenBank/DDBJ whole genome shotgun (WGS) entry which is preliminary data.</text>
</comment>
<accession>A0AAV5D2G9</accession>
<feature type="compositionally biased region" description="Basic and acidic residues" evidence="1">
    <location>
        <begin position="24"/>
        <end position="34"/>
    </location>
</feature>
<sequence length="269" mass="29911">MRSWGGAQVVAVPRHGGPPHGKKREGGELHRGDEAEGPDGAQERRRGVAAVARGGDGPDDSAVERRRRGLRITNADNLTKLLSGTSPRLSEEVVRSSIADFVTSCCPRQRRFQISGVKGRIKLVLRTEVLEEIDLSYSWDIQELDLTAPNLRVITLDSLPFGVDNDKDRIINRTARIVALKLEEIDGIFPQWRPSCLYIRGLTRVRVLKSLWLDMHGKHRRRGDVCFWLLENCPGVQHIDVTVASSFLSYGNTHGLVDPTSEGSTVCQC</sequence>
<reference evidence="2" key="2">
    <citation type="submission" date="2021-12" db="EMBL/GenBank/DDBJ databases">
        <title>Resequencing data analysis of finger millet.</title>
        <authorList>
            <person name="Hatakeyama M."/>
            <person name="Aluri S."/>
            <person name="Balachadran M.T."/>
            <person name="Sivarajan S.R."/>
            <person name="Poveda L."/>
            <person name="Shimizu-Inatsugi R."/>
            <person name="Schlapbach R."/>
            <person name="Sreeman S.M."/>
            <person name="Shimizu K.K."/>
        </authorList>
    </citation>
    <scope>NUCLEOTIDE SEQUENCE</scope>
</reference>
<name>A0AAV5D2G9_ELECO</name>
<evidence type="ECO:0000313" key="3">
    <source>
        <dbReference type="Proteomes" id="UP001054889"/>
    </source>
</evidence>
<proteinExistence type="predicted"/>
<dbReference type="Proteomes" id="UP001054889">
    <property type="component" value="Unassembled WGS sequence"/>
</dbReference>
<dbReference type="EMBL" id="BQKI01000010">
    <property type="protein sequence ID" value="GJN04240.1"/>
    <property type="molecule type" value="Genomic_DNA"/>
</dbReference>
<reference evidence="2" key="1">
    <citation type="journal article" date="2018" name="DNA Res.">
        <title>Multiple hybrid de novo genome assembly of finger millet, an orphan allotetraploid crop.</title>
        <authorList>
            <person name="Hatakeyama M."/>
            <person name="Aluri S."/>
            <person name="Balachadran M.T."/>
            <person name="Sivarajan S.R."/>
            <person name="Patrignani A."/>
            <person name="Gruter S."/>
            <person name="Poveda L."/>
            <person name="Shimizu-Inatsugi R."/>
            <person name="Baeten J."/>
            <person name="Francoijs K.J."/>
            <person name="Nataraja K.N."/>
            <person name="Reddy Y.A.N."/>
            <person name="Phadnis S."/>
            <person name="Ravikumar R.L."/>
            <person name="Schlapbach R."/>
            <person name="Sreeman S.M."/>
            <person name="Shimizu K.K."/>
        </authorList>
    </citation>
    <scope>NUCLEOTIDE SEQUENCE</scope>
</reference>
<feature type="region of interest" description="Disordered" evidence="1">
    <location>
        <begin position="1"/>
        <end position="68"/>
    </location>
</feature>
<evidence type="ECO:0000256" key="1">
    <source>
        <dbReference type="SAM" id="MobiDB-lite"/>
    </source>
</evidence>
<evidence type="ECO:0000313" key="2">
    <source>
        <dbReference type="EMBL" id="GJN04240.1"/>
    </source>
</evidence>
<keyword evidence="3" id="KW-1185">Reference proteome</keyword>
<organism evidence="2 3">
    <name type="scientific">Eleusine coracana subsp. coracana</name>
    <dbReference type="NCBI Taxonomy" id="191504"/>
    <lineage>
        <taxon>Eukaryota</taxon>
        <taxon>Viridiplantae</taxon>
        <taxon>Streptophyta</taxon>
        <taxon>Embryophyta</taxon>
        <taxon>Tracheophyta</taxon>
        <taxon>Spermatophyta</taxon>
        <taxon>Magnoliopsida</taxon>
        <taxon>Liliopsida</taxon>
        <taxon>Poales</taxon>
        <taxon>Poaceae</taxon>
        <taxon>PACMAD clade</taxon>
        <taxon>Chloridoideae</taxon>
        <taxon>Cynodonteae</taxon>
        <taxon>Eleusininae</taxon>
        <taxon>Eleusine</taxon>
    </lineage>
</organism>
<gene>
    <name evidence="2" type="primary">ga21766</name>
    <name evidence="2" type="ORF">PR202_ga21766</name>
</gene>